<dbReference type="KEGG" id="cmet:K6K41_13800"/>
<accession>A0A9E6RJ15</accession>
<keyword evidence="2" id="KW-1185">Reference proteome</keyword>
<organism evidence="1 2">
    <name type="scientific">Chenggangzhangella methanolivorans</name>
    <dbReference type="NCBI Taxonomy" id="1437009"/>
    <lineage>
        <taxon>Bacteria</taxon>
        <taxon>Pseudomonadati</taxon>
        <taxon>Pseudomonadota</taxon>
        <taxon>Alphaproteobacteria</taxon>
        <taxon>Hyphomicrobiales</taxon>
        <taxon>Methylopilaceae</taxon>
        <taxon>Chenggangzhangella</taxon>
    </lineage>
</organism>
<proteinExistence type="predicted"/>
<dbReference type="Proteomes" id="UP000825701">
    <property type="component" value="Chromosome"/>
</dbReference>
<sequence>MVSLASSAAQAEGFAAKDLTTVADAAKAALGGDYAHRAEAARLTLTCPTCKGEPMIDVLVSRQDDGTEARVRSGQTTVAQLEKLCRAKVDACRITELKVAPAVGWLSAYPMGAAMAGSTAVILRDGDLLTIRSLASDPAVAKRNAETLAASIAPKIVGR</sequence>
<evidence type="ECO:0000313" key="1">
    <source>
        <dbReference type="EMBL" id="QZO02376.1"/>
    </source>
</evidence>
<evidence type="ECO:0000313" key="2">
    <source>
        <dbReference type="Proteomes" id="UP000825701"/>
    </source>
</evidence>
<name>A0A9E6RJ15_9HYPH</name>
<gene>
    <name evidence="1" type="ORF">K6K41_13800</name>
</gene>
<dbReference type="EMBL" id="CP081869">
    <property type="protein sequence ID" value="QZO02376.1"/>
    <property type="molecule type" value="Genomic_DNA"/>
</dbReference>
<dbReference type="AlphaFoldDB" id="A0A9E6RJ15"/>
<protein>
    <submittedName>
        <fullName evidence="1">Uncharacterized protein</fullName>
    </submittedName>
</protein>
<reference evidence="1" key="1">
    <citation type="submission" date="2021-08" db="EMBL/GenBank/DDBJ databases">
        <authorList>
            <person name="Zhang H."/>
            <person name="Xu M."/>
            <person name="Yu Z."/>
            <person name="Yang L."/>
            <person name="Cai Y."/>
        </authorList>
    </citation>
    <scope>NUCLEOTIDE SEQUENCE</scope>
    <source>
        <strain evidence="1">CHL1</strain>
    </source>
</reference>